<protein>
    <submittedName>
        <fullName evidence="2">Uncharacterized protein</fullName>
    </submittedName>
</protein>
<keyword evidence="1" id="KW-0175">Coiled coil</keyword>
<dbReference type="EMBL" id="VSSQ01042707">
    <property type="protein sequence ID" value="MPM96321.1"/>
    <property type="molecule type" value="Genomic_DNA"/>
</dbReference>
<gene>
    <name evidence="2" type="ORF">SDC9_143479</name>
</gene>
<reference evidence="2" key="1">
    <citation type="submission" date="2019-08" db="EMBL/GenBank/DDBJ databases">
        <authorList>
            <person name="Kucharzyk K."/>
            <person name="Murdoch R.W."/>
            <person name="Higgins S."/>
            <person name="Loffler F."/>
        </authorList>
    </citation>
    <scope>NUCLEOTIDE SEQUENCE</scope>
</reference>
<proteinExistence type="predicted"/>
<sequence length="105" mass="12329">MYVGLLYSCEENVIDWQEDALLHGNINHKIIALLFFAELKDSKYYAFAKKELENLNLKNELTEKESEYKNKLQFYLDKQFGSTLDSIFQKGENKVEITERVGIMP</sequence>
<comment type="caution">
    <text evidence="2">The sequence shown here is derived from an EMBL/GenBank/DDBJ whole genome shotgun (WGS) entry which is preliminary data.</text>
</comment>
<accession>A0A645E427</accession>
<feature type="coiled-coil region" evidence="1">
    <location>
        <begin position="45"/>
        <end position="78"/>
    </location>
</feature>
<evidence type="ECO:0000256" key="1">
    <source>
        <dbReference type="SAM" id="Coils"/>
    </source>
</evidence>
<evidence type="ECO:0000313" key="2">
    <source>
        <dbReference type="EMBL" id="MPM96321.1"/>
    </source>
</evidence>
<organism evidence="2">
    <name type="scientific">bioreactor metagenome</name>
    <dbReference type="NCBI Taxonomy" id="1076179"/>
    <lineage>
        <taxon>unclassified sequences</taxon>
        <taxon>metagenomes</taxon>
        <taxon>ecological metagenomes</taxon>
    </lineage>
</organism>
<dbReference type="AlphaFoldDB" id="A0A645E427"/>
<name>A0A645E427_9ZZZZ</name>